<proteinExistence type="predicted"/>
<evidence type="ECO:0000313" key="4">
    <source>
        <dbReference type="Proteomes" id="UP000579605"/>
    </source>
</evidence>
<evidence type="ECO:0000256" key="1">
    <source>
        <dbReference type="SAM" id="MobiDB-lite"/>
    </source>
</evidence>
<comment type="caution">
    <text evidence="3">The sequence shown here is derived from an EMBL/GenBank/DDBJ whole genome shotgun (WGS) entry which is preliminary data.</text>
</comment>
<dbReference type="RefSeq" id="WP_179785653.1">
    <property type="nucleotide sequence ID" value="NZ_BAAARR010000012.1"/>
</dbReference>
<dbReference type="AlphaFoldDB" id="A0A852ZD44"/>
<keyword evidence="4" id="KW-1185">Reference proteome</keyword>
<gene>
    <name evidence="3" type="ORF">F4554_000257</name>
</gene>
<dbReference type="SUPFAM" id="SSF54427">
    <property type="entry name" value="NTF2-like"/>
    <property type="match status" value="1"/>
</dbReference>
<name>A0A852ZD44_9ACTN</name>
<sequence>MSESAASPPDFVRTYEQATNSHDIAQLTPLIAPEAVCWFSDGSHCGRDAILTAIAETFATIRDETYEISDLEWIAVSGSHAVCRYTFRWVGTINGQPRTGSGVDEEPMSSSTPTPGRYFTST</sequence>
<protein>
    <submittedName>
        <fullName evidence="3">Ketosteroid isomerase-like protein</fullName>
    </submittedName>
</protein>
<feature type="domain" description="DUF4440" evidence="2">
    <location>
        <begin position="12"/>
        <end position="102"/>
    </location>
</feature>
<accession>A0A852ZD44</accession>
<dbReference type="GO" id="GO:0016853">
    <property type="term" value="F:isomerase activity"/>
    <property type="evidence" value="ECO:0007669"/>
    <property type="project" value="UniProtKB-KW"/>
</dbReference>
<dbReference type="Pfam" id="PF14534">
    <property type="entry name" value="DUF4440"/>
    <property type="match status" value="1"/>
</dbReference>
<keyword evidence="3" id="KW-0413">Isomerase</keyword>
<dbReference type="EMBL" id="JACBZH010000001">
    <property type="protein sequence ID" value="NYH87619.1"/>
    <property type="molecule type" value="Genomic_DNA"/>
</dbReference>
<evidence type="ECO:0000313" key="3">
    <source>
        <dbReference type="EMBL" id="NYH87619.1"/>
    </source>
</evidence>
<feature type="region of interest" description="Disordered" evidence="1">
    <location>
        <begin position="94"/>
        <end position="122"/>
    </location>
</feature>
<evidence type="ECO:0000259" key="2">
    <source>
        <dbReference type="Pfam" id="PF14534"/>
    </source>
</evidence>
<dbReference type="Proteomes" id="UP000579605">
    <property type="component" value="Unassembled WGS sequence"/>
</dbReference>
<feature type="compositionally biased region" description="Polar residues" evidence="1">
    <location>
        <begin position="108"/>
        <end position="122"/>
    </location>
</feature>
<dbReference type="Gene3D" id="3.10.450.50">
    <property type="match status" value="1"/>
</dbReference>
<organism evidence="3 4">
    <name type="scientific">Actinopolymorpha rutila</name>
    <dbReference type="NCBI Taxonomy" id="446787"/>
    <lineage>
        <taxon>Bacteria</taxon>
        <taxon>Bacillati</taxon>
        <taxon>Actinomycetota</taxon>
        <taxon>Actinomycetes</taxon>
        <taxon>Propionibacteriales</taxon>
        <taxon>Actinopolymorphaceae</taxon>
        <taxon>Actinopolymorpha</taxon>
    </lineage>
</organism>
<dbReference type="InterPro" id="IPR032710">
    <property type="entry name" value="NTF2-like_dom_sf"/>
</dbReference>
<reference evidence="3 4" key="1">
    <citation type="submission" date="2020-07" db="EMBL/GenBank/DDBJ databases">
        <title>Sequencing the genomes of 1000 actinobacteria strains.</title>
        <authorList>
            <person name="Klenk H.-P."/>
        </authorList>
    </citation>
    <scope>NUCLEOTIDE SEQUENCE [LARGE SCALE GENOMIC DNA]</scope>
    <source>
        <strain evidence="3 4">DSM 18448</strain>
    </source>
</reference>
<dbReference type="InterPro" id="IPR027843">
    <property type="entry name" value="DUF4440"/>
</dbReference>